<sequence>MSLEVLWSLGLAYPAQVVNGLALFLALAGSWLLLATRWRERRALARVLMESEGEALLEALAPSAADAALDRLNRFFYAFGLVSLGAGLALSWFSTTLGTSLAG</sequence>
<dbReference type="AlphaFoldDB" id="A0A1H2DYH6"/>
<evidence type="ECO:0000313" key="2">
    <source>
        <dbReference type="EMBL" id="SDT87809.1"/>
    </source>
</evidence>
<feature type="transmembrane region" description="Helical" evidence="1">
    <location>
        <begin position="75"/>
        <end position="93"/>
    </location>
</feature>
<keyword evidence="1" id="KW-0472">Membrane</keyword>
<protein>
    <submittedName>
        <fullName evidence="2">Uncharacterized protein</fullName>
    </submittedName>
</protein>
<proteinExistence type="predicted"/>
<gene>
    <name evidence="2" type="ORF">SAMN05216580_0116</name>
</gene>
<feature type="transmembrane region" description="Helical" evidence="1">
    <location>
        <begin position="12"/>
        <end position="34"/>
    </location>
</feature>
<dbReference type="Proteomes" id="UP000243063">
    <property type="component" value="Chromosome I"/>
</dbReference>
<evidence type="ECO:0000313" key="3">
    <source>
        <dbReference type="Proteomes" id="UP000243063"/>
    </source>
</evidence>
<dbReference type="RefSeq" id="WP_090211341.1">
    <property type="nucleotide sequence ID" value="NZ_LT629780.1"/>
</dbReference>
<name>A0A1H2DYH6_9GAMM</name>
<reference evidence="3" key="1">
    <citation type="submission" date="2016-10" db="EMBL/GenBank/DDBJ databases">
        <authorList>
            <person name="Varghese N."/>
            <person name="Submissions S."/>
        </authorList>
    </citation>
    <scope>NUCLEOTIDE SEQUENCE [LARGE SCALE GENOMIC DNA]</scope>
    <source>
        <strain evidence="3">CCTCC 2012022</strain>
    </source>
</reference>
<organism evidence="2 3">
    <name type="scientific">Geopseudomonas guangdongensis</name>
    <dbReference type="NCBI Taxonomy" id="1245526"/>
    <lineage>
        <taxon>Bacteria</taxon>
        <taxon>Pseudomonadati</taxon>
        <taxon>Pseudomonadota</taxon>
        <taxon>Gammaproteobacteria</taxon>
        <taxon>Pseudomonadales</taxon>
        <taxon>Pseudomonadaceae</taxon>
        <taxon>Geopseudomonas</taxon>
    </lineage>
</organism>
<evidence type="ECO:0000256" key="1">
    <source>
        <dbReference type="SAM" id="Phobius"/>
    </source>
</evidence>
<dbReference type="EMBL" id="LT629780">
    <property type="protein sequence ID" value="SDT87809.1"/>
    <property type="molecule type" value="Genomic_DNA"/>
</dbReference>
<accession>A0A1H2DYH6</accession>
<keyword evidence="3" id="KW-1185">Reference proteome</keyword>
<keyword evidence="1" id="KW-1133">Transmembrane helix</keyword>
<keyword evidence="1" id="KW-0812">Transmembrane</keyword>